<dbReference type="InterPro" id="IPR051414">
    <property type="entry name" value="Adenylate-forming_Reductase"/>
</dbReference>
<dbReference type="PROSITE" id="PS50075">
    <property type="entry name" value="CARRIER"/>
    <property type="match status" value="1"/>
</dbReference>
<dbReference type="Pfam" id="PF07993">
    <property type="entry name" value="NAD_binding_4"/>
    <property type="match status" value="1"/>
</dbReference>
<comment type="caution">
    <text evidence="4">The sequence shown here is derived from an EMBL/GenBank/DDBJ whole genome shotgun (WGS) entry which is preliminary data.</text>
</comment>
<dbReference type="PANTHER" id="PTHR43439">
    <property type="entry name" value="PHENYLACETATE-COENZYME A LIGASE"/>
    <property type="match status" value="1"/>
</dbReference>
<dbReference type="Proteomes" id="UP000603453">
    <property type="component" value="Unassembled WGS sequence"/>
</dbReference>
<evidence type="ECO:0000313" key="4">
    <source>
        <dbReference type="EMBL" id="KAG2210851.1"/>
    </source>
</evidence>
<dbReference type="InterPro" id="IPR013120">
    <property type="entry name" value="FAR_NAD-bd"/>
</dbReference>
<feature type="non-terminal residue" evidence="4">
    <location>
        <position position="1"/>
    </location>
</feature>
<organism evidence="4 5">
    <name type="scientific">Mucor saturninus</name>
    <dbReference type="NCBI Taxonomy" id="64648"/>
    <lineage>
        <taxon>Eukaryota</taxon>
        <taxon>Fungi</taxon>
        <taxon>Fungi incertae sedis</taxon>
        <taxon>Mucoromycota</taxon>
        <taxon>Mucoromycotina</taxon>
        <taxon>Mucoromycetes</taxon>
        <taxon>Mucorales</taxon>
        <taxon>Mucorineae</taxon>
        <taxon>Mucoraceae</taxon>
        <taxon>Mucor</taxon>
    </lineage>
</organism>
<dbReference type="InterPro" id="IPR020806">
    <property type="entry name" value="PKS_PP-bd"/>
</dbReference>
<dbReference type="GO" id="GO:0031177">
    <property type="term" value="F:phosphopantetheine binding"/>
    <property type="evidence" value="ECO:0007669"/>
    <property type="project" value="InterPro"/>
</dbReference>
<accession>A0A8H7RGR3</accession>
<keyword evidence="5" id="KW-1185">Reference proteome</keyword>
<dbReference type="InterPro" id="IPR036736">
    <property type="entry name" value="ACP-like_sf"/>
</dbReference>
<dbReference type="EMBL" id="JAEPRD010000010">
    <property type="protein sequence ID" value="KAG2210851.1"/>
    <property type="molecule type" value="Genomic_DNA"/>
</dbReference>
<proteinExistence type="predicted"/>
<keyword evidence="2" id="KW-0597">Phosphoprotein</keyword>
<dbReference type="PANTHER" id="PTHR43439:SF2">
    <property type="entry name" value="ENZYME, PUTATIVE (JCVI)-RELATED"/>
    <property type="match status" value="1"/>
</dbReference>
<dbReference type="InterPro" id="IPR036291">
    <property type="entry name" value="NAD(P)-bd_dom_sf"/>
</dbReference>
<gene>
    <name evidence="4" type="ORF">INT47_000005</name>
</gene>
<dbReference type="AlphaFoldDB" id="A0A8H7RGR3"/>
<dbReference type="SMART" id="SM00823">
    <property type="entry name" value="PKS_PP"/>
    <property type="match status" value="1"/>
</dbReference>
<evidence type="ECO:0000256" key="2">
    <source>
        <dbReference type="ARBA" id="ARBA00022553"/>
    </source>
</evidence>
<dbReference type="SUPFAM" id="SSF51735">
    <property type="entry name" value="NAD(P)-binding Rossmann-fold domains"/>
    <property type="match status" value="1"/>
</dbReference>
<evidence type="ECO:0000313" key="5">
    <source>
        <dbReference type="Proteomes" id="UP000603453"/>
    </source>
</evidence>
<dbReference type="SUPFAM" id="SSF47336">
    <property type="entry name" value="ACP-like"/>
    <property type="match status" value="1"/>
</dbReference>
<feature type="domain" description="Carrier" evidence="3">
    <location>
        <begin position="27"/>
        <end position="101"/>
    </location>
</feature>
<evidence type="ECO:0000256" key="1">
    <source>
        <dbReference type="ARBA" id="ARBA00022450"/>
    </source>
</evidence>
<sequence>IQAFQKEVTAMYTSLVTQQVIENDLVVGDQTIEAKVHQAVSKVLPGTLLEKELSLFKQGLDSLLAIKLRNQLSATVQSVPQDFLYRYSSISQMVQFFEKGTTSIGKGFDYAKTSDILHKYLKLAYTDLEPVRMTEYGNEGEHVVLLTGATGSLGAAILLKLLNNPNIKKIYALVRGSQTNLMDRILESFQKRDYTHPDLLTRVEALPMQLNKDSLGFDPALYGRLKSEVTMVQHCAWLMDFHHPVSYYDDECIRGLYHLVKFCHRTDNPIHLHFVSSVSATSAFDGSHVPELPMLSDPRVALPMGYAQSKFIVEQLFHFLVERKSMPCFIHRVSQLCGDSTTGAWNTSEMYPLTIIGGASCMKKMPSLNTVVDFLPVDMAGEAIVQIMMKTVSQTVYKAHEGIFHIVHPESRSWSETLACINASCGPFDVVSPAVWVDTLRSSPENPAYKLLPFYENAFEKTVDIRWNTENTCNIATVLLKAPTFQDNFVQYLKYWKKVGFYKPSE</sequence>
<evidence type="ECO:0000259" key="3">
    <source>
        <dbReference type="PROSITE" id="PS50075"/>
    </source>
</evidence>
<reference evidence="4" key="1">
    <citation type="submission" date="2020-12" db="EMBL/GenBank/DDBJ databases">
        <title>Metabolic potential, ecology and presence of endohyphal bacteria is reflected in genomic diversity of Mucoromycotina.</title>
        <authorList>
            <person name="Muszewska A."/>
            <person name="Okrasinska A."/>
            <person name="Steczkiewicz K."/>
            <person name="Drgas O."/>
            <person name="Orlowska M."/>
            <person name="Perlinska-Lenart U."/>
            <person name="Aleksandrzak-Piekarczyk T."/>
            <person name="Szatraj K."/>
            <person name="Zielenkiewicz U."/>
            <person name="Pilsyk S."/>
            <person name="Malc E."/>
            <person name="Mieczkowski P."/>
            <person name="Kruszewska J.S."/>
            <person name="Biernat P."/>
            <person name="Pawlowska J."/>
        </authorList>
    </citation>
    <scope>NUCLEOTIDE SEQUENCE</scope>
    <source>
        <strain evidence="4">WA0000017839</strain>
    </source>
</reference>
<dbReference type="Gene3D" id="3.40.50.720">
    <property type="entry name" value="NAD(P)-binding Rossmann-like Domain"/>
    <property type="match status" value="1"/>
</dbReference>
<dbReference type="OrthoDB" id="429813at2759"/>
<protein>
    <recommendedName>
        <fullName evidence="3">Carrier domain-containing protein</fullName>
    </recommendedName>
</protein>
<dbReference type="Gene3D" id="1.10.1200.10">
    <property type="entry name" value="ACP-like"/>
    <property type="match status" value="1"/>
</dbReference>
<keyword evidence="1" id="KW-0596">Phosphopantetheine</keyword>
<dbReference type="Pfam" id="PF00550">
    <property type="entry name" value="PP-binding"/>
    <property type="match status" value="1"/>
</dbReference>
<dbReference type="InterPro" id="IPR009081">
    <property type="entry name" value="PP-bd_ACP"/>
</dbReference>
<name>A0A8H7RGR3_9FUNG</name>